<evidence type="ECO:0000256" key="8">
    <source>
        <dbReference type="SAM" id="MobiDB-lite"/>
    </source>
</evidence>
<evidence type="ECO:0000256" key="6">
    <source>
        <dbReference type="ARBA" id="ARBA00023034"/>
    </source>
</evidence>
<feature type="region of interest" description="Disordered" evidence="8">
    <location>
        <begin position="1"/>
        <end position="45"/>
    </location>
</feature>
<dbReference type="Pfam" id="PF10475">
    <property type="entry name" value="Vps54_N"/>
    <property type="match status" value="1"/>
</dbReference>
<evidence type="ECO:0000256" key="4">
    <source>
        <dbReference type="ARBA" id="ARBA00022448"/>
    </source>
</evidence>
<keyword evidence="12" id="KW-1185">Reference proteome</keyword>
<dbReference type="OrthoDB" id="10259024at2759"/>
<dbReference type="Gene3D" id="1.20.1280.130">
    <property type="match status" value="1"/>
</dbReference>
<comment type="caution">
    <text evidence="11">The sequence shown here is derived from an EMBL/GenBank/DDBJ whole genome shotgun (WGS) entry which is preliminary data.</text>
</comment>
<dbReference type="GO" id="GO:0006896">
    <property type="term" value="P:Golgi to vacuole transport"/>
    <property type="evidence" value="ECO:0007669"/>
    <property type="project" value="TreeGrafter"/>
</dbReference>
<dbReference type="GO" id="GO:0019905">
    <property type="term" value="F:syntaxin binding"/>
    <property type="evidence" value="ECO:0007669"/>
    <property type="project" value="TreeGrafter"/>
</dbReference>
<evidence type="ECO:0000313" key="12">
    <source>
        <dbReference type="Proteomes" id="UP000242146"/>
    </source>
</evidence>
<evidence type="ECO:0000256" key="2">
    <source>
        <dbReference type="ARBA" id="ARBA00009150"/>
    </source>
</evidence>
<dbReference type="EMBL" id="MCGT01000022">
    <property type="protein sequence ID" value="ORX50830.1"/>
    <property type="molecule type" value="Genomic_DNA"/>
</dbReference>
<gene>
    <name evidence="11" type="ORF">DM01DRAFT_1324569</name>
</gene>
<evidence type="ECO:0000256" key="5">
    <source>
        <dbReference type="ARBA" id="ARBA00022927"/>
    </source>
</evidence>
<feature type="region of interest" description="Disordered" evidence="8">
    <location>
        <begin position="58"/>
        <end position="101"/>
    </location>
</feature>
<dbReference type="GO" id="GO:0000938">
    <property type="term" value="C:GARP complex"/>
    <property type="evidence" value="ECO:0007669"/>
    <property type="project" value="InterPro"/>
</dbReference>
<name>A0A1X2GDT0_9FUNG</name>
<feature type="domain" description="Vacuolar protein sorting-associated protein 54 C-terminal" evidence="9">
    <location>
        <begin position="745"/>
        <end position="876"/>
    </location>
</feature>
<keyword evidence="4" id="KW-0813">Transport</keyword>
<dbReference type="InterPro" id="IPR039745">
    <property type="entry name" value="Vps54"/>
</dbReference>
<feature type="compositionally biased region" description="Low complexity" evidence="8">
    <location>
        <begin position="24"/>
        <end position="39"/>
    </location>
</feature>
<dbReference type="GO" id="GO:0005829">
    <property type="term" value="C:cytosol"/>
    <property type="evidence" value="ECO:0007669"/>
    <property type="project" value="GOC"/>
</dbReference>
<organism evidence="11 12">
    <name type="scientific">Hesseltinella vesiculosa</name>
    <dbReference type="NCBI Taxonomy" id="101127"/>
    <lineage>
        <taxon>Eukaryota</taxon>
        <taxon>Fungi</taxon>
        <taxon>Fungi incertae sedis</taxon>
        <taxon>Mucoromycota</taxon>
        <taxon>Mucoromycotina</taxon>
        <taxon>Mucoromycetes</taxon>
        <taxon>Mucorales</taxon>
        <taxon>Cunninghamellaceae</taxon>
        <taxon>Hesseltinella</taxon>
    </lineage>
</organism>
<comment type="similarity">
    <text evidence="2">Belongs to the VPS54 family.</text>
</comment>
<dbReference type="PANTHER" id="PTHR12965:SF0">
    <property type="entry name" value="VACUOLAR PROTEIN SORTING-ASSOCIATED PROTEIN 54"/>
    <property type="match status" value="1"/>
</dbReference>
<evidence type="ECO:0000256" key="3">
    <source>
        <dbReference type="ARBA" id="ARBA00017665"/>
    </source>
</evidence>
<dbReference type="InterPro" id="IPR019515">
    <property type="entry name" value="VPS54_N"/>
</dbReference>
<evidence type="ECO:0000259" key="9">
    <source>
        <dbReference type="Pfam" id="PF07928"/>
    </source>
</evidence>
<feature type="compositionally biased region" description="Basic residues" evidence="8">
    <location>
        <begin position="81"/>
        <end position="94"/>
    </location>
</feature>
<evidence type="ECO:0000256" key="1">
    <source>
        <dbReference type="ARBA" id="ARBA00004601"/>
    </source>
</evidence>
<feature type="compositionally biased region" description="Low complexity" evidence="8">
    <location>
        <begin position="195"/>
        <end position="213"/>
    </location>
</feature>
<feature type="compositionally biased region" description="Polar residues" evidence="8">
    <location>
        <begin position="66"/>
        <end position="80"/>
    </location>
</feature>
<dbReference type="STRING" id="101127.A0A1X2GDT0"/>
<reference evidence="11 12" key="1">
    <citation type="submission" date="2016-07" db="EMBL/GenBank/DDBJ databases">
        <title>Pervasive Adenine N6-methylation of Active Genes in Fungi.</title>
        <authorList>
            <consortium name="DOE Joint Genome Institute"/>
            <person name="Mondo S.J."/>
            <person name="Dannebaum R.O."/>
            <person name="Kuo R.C."/>
            <person name="Labutti K."/>
            <person name="Haridas S."/>
            <person name="Kuo A."/>
            <person name="Salamov A."/>
            <person name="Ahrendt S.R."/>
            <person name="Lipzen A."/>
            <person name="Sullivan W."/>
            <person name="Andreopoulos W.B."/>
            <person name="Clum A."/>
            <person name="Lindquist E."/>
            <person name="Daum C."/>
            <person name="Ramamoorthy G.K."/>
            <person name="Gryganskyi A."/>
            <person name="Culley D."/>
            <person name="Magnuson J.K."/>
            <person name="James T.Y."/>
            <person name="O'Malley M.A."/>
            <person name="Stajich J.E."/>
            <person name="Spatafora J.W."/>
            <person name="Visel A."/>
            <person name="Grigoriev I.V."/>
        </authorList>
    </citation>
    <scope>NUCLEOTIDE SEQUENCE [LARGE SCALE GENOMIC DNA]</scope>
    <source>
        <strain evidence="11 12">NRRL 3301</strain>
    </source>
</reference>
<evidence type="ECO:0000313" key="11">
    <source>
        <dbReference type="EMBL" id="ORX50830.1"/>
    </source>
</evidence>
<keyword evidence="7" id="KW-0175">Coiled coil</keyword>
<dbReference type="Proteomes" id="UP000242146">
    <property type="component" value="Unassembled WGS sequence"/>
</dbReference>
<dbReference type="AlphaFoldDB" id="A0A1X2GDT0"/>
<dbReference type="InterPro" id="IPR012501">
    <property type="entry name" value="Vps54_C"/>
</dbReference>
<keyword evidence="5" id="KW-0653">Protein transport</keyword>
<evidence type="ECO:0000256" key="7">
    <source>
        <dbReference type="ARBA" id="ARBA00023054"/>
    </source>
</evidence>
<proteinExistence type="inferred from homology"/>
<dbReference type="GO" id="GO:0042147">
    <property type="term" value="P:retrograde transport, endosome to Golgi"/>
    <property type="evidence" value="ECO:0007669"/>
    <property type="project" value="InterPro"/>
</dbReference>
<comment type="subcellular location">
    <subcellularLocation>
        <location evidence="1">Golgi apparatus</location>
        <location evidence="1">trans-Golgi network</location>
    </subcellularLocation>
</comment>
<dbReference type="PANTHER" id="PTHR12965">
    <property type="entry name" value="VACUOLAR PROTEIN SORTING 54"/>
    <property type="match status" value="1"/>
</dbReference>
<feature type="domain" description="Vacuolar protein sorting-associated protein 54 N-terminal" evidence="10">
    <location>
        <begin position="300"/>
        <end position="454"/>
    </location>
</feature>
<dbReference type="Gene3D" id="6.10.250.860">
    <property type="match status" value="1"/>
</dbReference>
<evidence type="ECO:0000259" key="10">
    <source>
        <dbReference type="Pfam" id="PF10475"/>
    </source>
</evidence>
<feature type="region of interest" description="Disordered" evidence="8">
    <location>
        <begin position="194"/>
        <end position="217"/>
    </location>
</feature>
<dbReference type="Pfam" id="PF07928">
    <property type="entry name" value="Vps54"/>
    <property type="match status" value="1"/>
</dbReference>
<accession>A0A1X2GDT0</accession>
<protein>
    <recommendedName>
        <fullName evidence="3">Vacuolar protein sorting-associated protein 54</fullName>
    </recommendedName>
</protein>
<feature type="compositionally biased region" description="Low complexity" evidence="8">
    <location>
        <begin position="1"/>
        <end position="14"/>
    </location>
</feature>
<dbReference type="GO" id="GO:0015031">
    <property type="term" value="P:protein transport"/>
    <property type="evidence" value="ECO:0007669"/>
    <property type="project" value="UniProtKB-KW"/>
</dbReference>
<sequence>MSSDGDSRSSPNSSKISVNNGAMLSSLASPPLSHGPSPSFGQQTSPLLMNTHLMSRERSYPRDDLITSTSRPPSVRSASSHGRHRLLHGQHNRRPSSYSNFSTMSETSLPWTTKDIGFHAISGVLNDPAKRTTASGKSADIAPVPQASISNVRRTDFDAYLQHIVPVFERYQYNKLTNQEDGSTIFGLNTQQPALTTSTSTPTTTTTTPSLTPGSIYNAKSSRNPYSLPQQVMSTDSLLSVESAPSPQRDLPMLENVPSVFFDELFHLENPRTFDAVTESADVVGNSGPNPPLSTNHILQEKLSYYLDTVEIHLLQEIENRSPSFFEALSNLQALHQQTRQCVDQIHALRAKMQRLAAVEARPGLEVIRLHVRHRNLVLLHDALTTIKDLVSAQPMIQILLGQGDYFGALDLIRETRAVLHHQQDSSNDDEKSLKIDWRSVKALMHLSTQLDEMEKAVAAMMQHDFVSILMVGTDQDPTALKDRLASSVMGLLSTQALDASLQDYKDQSCLEIKDMIRKSIPGTSQDEDSEEPMAKSLISMPFGQFFSLLDGLLDTLLHRLDRASLYDRQLTELIDECSSHQSSPLASHSLQNGTFDAEDQIHLSKATSNQVASTMAEVAHVRLGKILASRHESHTVLNPTDFYRLCHRLQSFIHDSEASCGRTCFGLRGTFLSQQKAFVDHFHMERLKQESQLIDNEQWVACEVPGDFQQMVVQLCQGYQGSDADGPLPDEAAPATKLLVISDQPFYVVGCTLLIIKLLDDYFRCVQQLEPMATEVMQRLFELLKLFNSRVNQVILGAGAMRSAGLKNISAKHLALASQSIGVMIALTPVLKTCMSKYVPEKHGVLLSEFDRVANDYQNHQREIHLKLVAIMNERFAVHIRAMKAVRWDTDDLSGKHANIYMETLVKETMTLHKVLNKYLPSLDLQFIMVQVFQSFTHQLAHIISELTILTEAGKARLIQDASYFTRRLSSLQGVTPPTQEVLEAAQAITLPPPNVPSNP</sequence>
<keyword evidence="6" id="KW-0333">Golgi apparatus</keyword>